<feature type="non-terminal residue" evidence="2">
    <location>
        <position position="187"/>
    </location>
</feature>
<reference evidence="2" key="1">
    <citation type="submission" date="2021-04" db="EMBL/GenBank/DDBJ databases">
        <authorList>
            <consortium name="Molecular Ecology Group"/>
        </authorList>
    </citation>
    <scope>NUCLEOTIDE SEQUENCE</scope>
</reference>
<protein>
    <recommendedName>
        <fullName evidence="4">EGF-like domain-containing protein</fullName>
    </recommendedName>
</protein>
<dbReference type="EMBL" id="CAJHNH020003490">
    <property type="protein sequence ID" value="CAG5129417.1"/>
    <property type="molecule type" value="Genomic_DNA"/>
</dbReference>
<evidence type="ECO:0000256" key="1">
    <source>
        <dbReference type="SAM" id="SignalP"/>
    </source>
</evidence>
<gene>
    <name evidence="2" type="ORF">CUNI_LOCUS14975</name>
</gene>
<comment type="caution">
    <text evidence="2">The sequence shown here is derived from an EMBL/GenBank/DDBJ whole genome shotgun (WGS) entry which is preliminary data.</text>
</comment>
<feature type="signal peptide" evidence="1">
    <location>
        <begin position="1"/>
        <end position="23"/>
    </location>
</feature>
<keyword evidence="1" id="KW-0732">Signal</keyword>
<evidence type="ECO:0000313" key="2">
    <source>
        <dbReference type="EMBL" id="CAG5129417.1"/>
    </source>
</evidence>
<name>A0A8S3ZIS4_9EUPU</name>
<sequence>MRRIGVIHVLCLSCVLIVTYVKSQPSCPAGWFGSRCNYKCRCVNDKCDKNGQCIDPFICLAGWFGSECQYSDVTNKTTSNAVLTDGKESTCVASSAPDTVTIAIQSIFFTWLRVCVQDKGSAALEDLTVTFSNSKTDVSCSDLKKVAVDSKTLDVHCKTTQEIDAVTLKGAVVTRLCSVYVSGGRNV</sequence>
<evidence type="ECO:0000313" key="3">
    <source>
        <dbReference type="Proteomes" id="UP000678393"/>
    </source>
</evidence>
<organism evidence="2 3">
    <name type="scientific">Candidula unifasciata</name>
    <dbReference type="NCBI Taxonomy" id="100452"/>
    <lineage>
        <taxon>Eukaryota</taxon>
        <taxon>Metazoa</taxon>
        <taxon>Spiralia</taxon>
        <taxon>Lophotrochozoa</taxon>
        <taxon>Mollusca</taxon>
        <taxon>Gastropoda</taxon>
        <taxon>Heterobranchia</taxon>
        <taxon>Euthyneura</taxon>
        <taxon>Panpulmonata</taxon>
        <taxon>Eupulmonata</taxon>
        <taxon>Stylommatophora</taxon>
        <taxon>Helicina</taxon>
        <taxon>Helicoidea</taxon>
        <taxon>Geomitridae</taxon>
        <taxon>Candidula</taxon>
    </lineage>
</organism>
<dbReference type="OrthoDB" id="6158071at2759"/>
<accession>A0A8S3ZIS4</accession>
<dbReference type="AlphaFoldDB" id="A0A8S3ZIS4"/>
<dbReference type="Gene3D" id="2.170.300.10">
    <property type="entry name" value="Tie2 ligand-binding domain superfamily"/>
    <property type="match status" value="1"/>
</dbReference>
<dbReference type="Proteomes" id="UP000678393">
    <property type="component" value="Unassembled WGS sequence"/>
</dbReference>
<proteinExistence type="predicted"/>
<keyword evidence="3" id="KW-1185">Reference proteome</keyword>
<evidence type="ECO:0008006" key="4">
    <source>
        <dbReference type="Google" id="ProtNLM"/>
    </source>
</evidence>
<feature type="chain" id="PRO_5035927257" description="EGF-like domain-containing protein" evidence="1">
    <location>
        <begin position="24"/>
        <end position="187"/>
    </location>
</feature>